<organism evidence="2 3">
    <name type="scientific">Vibrio ouci</name>
    <dbReference type="NCBI Taxonomy" id="2499078"/>
    <lineage>
        <taxon>Bacteria</taxon>
        <taxon>Pseudomonadati</taxon>
        <taxon>Pseudomonadota</taxon>
        <taxon>Gammaproteobacteria</taxon>
        <taxon>Vibrionales</taxon>
        <taxon>Vibrionaceae</taxon>
        <taxon>Vibrio</taxon>
    </lineage>
</organism>
<keyword evidence="1" id="KW-0732">Signal</keyword>
<accession>A0A4Y8WBR4</accession>
<evidence type="ECO:0000313" key="2">
    <source>
        <dbReference type="EMBL" id="TFH90379.1"/>
    </source>
</evidence>
<dbReference type="OrthoDB" id="5296580at2"/>
<dbReference type="Gene3D" id="2.30.30.830">
    <property type="match status" value="1"/>
</dbReference>
<dbReference type="InterPro" id="IPR007446">
    <property type="entry name" value="PilP"/>
</dbReference>
<gene>
    <name evidence="2" type="ORF">ELS82_17055</name>
</gene>
<keyword evidence="3" id="KW-1185">Reference proteome</keyword>
<dbReference type="Pfam" id="PF04351">
    <property type="entry name" value="PilP"/>
    <property type="match status" value="1"/>
</dbReference>
<sequence>MNLKSLAIVVLVLSLSACKANQGALDDYIDDIERQADRDVVALMPSVTLNVRSYKAHQMREPFVLPQEAIVSTPSQHNKDCWQPAKTEKAGELERYPLAKLRLKGVMSRNDKVSALVQTPNGQLIKVNAGQFIGVNNGKVTKVTAEYVQINEPLPDGLGCWNQRKVKLALK</sequence>
<feature type="chain" id="PRO_5021477603" evidence="1">
    <location>
        <begin position="20"/>
        <end position="171"/>
    </location>
</feature>
<protein>
    <submittedName>
        <fullName evidence="2">Fimbrial protein</fullName>
    </submittedName>
</protein>
<dbReference type="PIRSF" id="PIRSF016481">
    <property type="entry name" value="Pilus_assembly_PilP"/>
    <property type="match status" value="1"/>
</dbReference>
<feature type="signal peptide" evidence="1">
    <location>
        <begin position="1"/>
        <end position="19"/>
    </location>
</feature>
<proteinExistence type="predicted"/>
<comment type="caution">
    <text evidence="2">The sequence shown here is derived from an EMBL/GenBank/DDBJ whole genome shotgun (WGS) entry which is preliminary data.</text>
</comment>
<dbReference type="RefSeq" id="WP_134836544.1">
    <property type="nucleotide sequence ID" value="NZ_SATR01000029.1"/>
</dbReference>
<evidence type="ECO:0000313" key="3">
    <source>
        <dbReference type="Proteomes" id="UP000297753"/>
    </source>
</evidence>
<dbReference type="PROSITE" id="PS51257">
    <property type="entry name" value="PROKAR_LIPOPROTEIN"/>
    <property type="match status" value="1"/>
</dbReference>
<dbReference type="EMBL" id="SATR01000029">
    <property type="protein sequence ID" value="TFH90379.1"/>
    <property type="molecule type" value="Genomic_DNA"/>
</dbReference>
<reference evidence="2 3" key="1">
    <citation type="submission" date="2019-01" db="EMBL/GenBank/DDBJ databases">
        <title>Vibrio BEI176 sp. nov, a marine bacterium isolated from China: eastern marignal seas.</title>
        <authorList>
            <person name="Li B."/>
        </authorList>
    </citation>
    <scope>NUCLEOTIDE SEQUENCE [LARGE SCALE GENOMIC DNA]</scope>
    <source>
        <strain evidence="2 3">BEI176</strain>
    </source>
</reference>
<dbReference type="AlphaFoldDB" id="A0A4Y8WBR4"/>
<name>A0A4Y8WBR4_9VIBR</name>
<dbReference type="Proteomes" id="UP000297753">
    <property type="component" value="Unassembled WGS sequence"/>
</dbReference>
<evidence type="ECO:0000256" key="1">
    <source>
        <dbReference type="SAM" id="SignalP"/>
    </source>
</evidence>